<dbReference type="Gene3D" id="3.20.20.80">
    <property type="entry name" value="Glycosidases"/>
    <property type="match status" value="1"/>
</dbReference>
<keyword evidence="3 4" id="KW-0378">Hydrolase</keyword>
<protein>
    <recommendedName>
        <fullName evidence="9">Glucan endo-1,6-beta-glucosidase</fullName>
    </recommendedName>
</protein>
<dbReference type="SUPFAM" id="SSF51011">
    <property type="entry name" value="Glycosyl hydrolase domain"/>
    <property type="match status" value="1"/>
</dbReference>
<dbReference type="EMBL" id="CP048222">
    <property type="protein sequence ID" value="QHT65568.1"/>
    <property type="molecule type" value="Genomic_DNA"/>
</dbReference>
<dbReference type="Gene3D" id="2.60.40.1180">
    <property type="entry name" value="Golgi alpha-mannosidase II"/>
    <property type="match status" value="1"/>
</dbReference>
<proteinExistence type="inferred from homology"/>
<dbReference type="GO" id="GO:0016020">
    <property type="term" value="C:membrane"/>
    <property type="evidence" value="ECO:0007669"/>
    <property type="project" value="GOC"/>
</dbReference>
<dbReference type="Pfam" id="PF17189">
    <property type="entry name" value="Glyco_hydro_30C"/>
    <property type="match status" value="1"/>
</dbReference>
<accession>A0A6C0GCG3</accession>
<dbReference type="PANTHER" id="PTHR11069:SF23">
    <property type="entry name" value="LYSOSOMAL ACID GLUCOSYLCERAMIDASE"/>
    <property type="match status" value="1"/>
</dbReference>
<evidence type="ECO:0000256" key="3">
    <source>
        <dbReference type="ARBA" id="ARBA00022801"/>
    </source>
</evidence>
<evidence type="ECO:0000259" key="6">
    <source>
        <dbReference type="Pfam" id="PF17189"/>
    </source>
</evidence>
<evidence type="ECO:0000313" key="7">
    <source>
        <dbReference type="EMBL" id="QHT65568.1"/>
    </source>
</evidence>
<evidence type="ECO:0000256" key="1">
    <source>
        <dbReference type="ARBA" id="ARBA00005382"/>
    </source>
</evidence>
<gene>
    <name evidence="7" type="ORF">GXP67_02265</name>
</gene>
<comment type="similarity">
    <text evidence="1 4">Belongs to the glycosyl hydrolase 30 family.</text>
</comment>
<evidence type="ECO:0000256" key="2">
    <source>
        <dbReference type="ARBA" id="ARBA00022729"/>
    </source>
</evidence>
<dbReference type="InterPro" id="IPR001139">
    <property type="entry name" value="Glyco_hydro_30"/>
</dbReference>
<dbReference type="Pfam" id="PF02055">
    <property type="entry name" value="Glyco_hydro_30"/>
    <property type="match status" value="1"/>
</dbReference>
<dbReference type="InterPro" id="IPR033452">
    <property type="entry name" value="GH30_C"/>
</dbReference>
<dbReference type="InterPro" id="IPR013780">
    <property type="entry name" value="Glyco_hydro_b"/>
</dbReference>
<dbReference type="SUPFAM" id="SSF51445">
    <property type="entry name" value="(Trans)glycosidases"/>
    <property type="match status" value="1"/>
</dbReference>
<keyword evidence="2" id="KW-0732">Signal</keyword>
<dbReference type="InterPro" id="IPR033453">
    <property type="entry name" value="Glyco_hydro_30_TIM-barrel"/>
</dbReference>
<evidence type="ECO:0000313" key="8">
    <source>
        <dbReference type="Proteomes" id="UP000480178"/>
    </source>
</evidence>
<dbReference type="AlphaFoldDB" id="A0A6C0GCG3"/>
<dbReference type="GO" id="GO:0004348">
    <property type="term" value="F:glucosylceramidase activity"/>
    <property type="evidence" value="ECO:0007669"/>
    <property type="project" value="InterPro"/>
</dbReference>
<keyword evidence="8" id="KW-1185">Reference proteome</keyword>
<evidence type="ECO:0000256" key="4">
    <source>
        <dbReference type="RuleBase" id="RU361188"/>
    </source>
</evidence>
<feature type="domain" description="Glycosyl hydrolase family 30 TIM-barrel" evidence="5">
    <location>
        <begin position="86"/>
        <end position="417"/>
    </location>
</feature>
<dbReference type="GO" id="GO:0006680">
    <property type="term" value="P:glucosylceramide catabolic process"/>
    <property type="evidence" value="ECO:0007669"/>
    <property type="project" value="TreeGrafter"/>
</dbReference>
<sequence length="488" mass="54392">MLRTLLLFFHLILFCLLLTYCKPVSEHQSGESAVSTDSSLVEAWVTYGDQSALLERQNQPIHFQQDTSKATPVIMVDASQKFQQMEGFGASLTGSSAFVINQKLSSSQRKELLQELFTSQGINLSYIRMTIGASDFSLSNYTYHDIDTSLKDPELEKFSIEPDQEDVVPVLKDIFDLQPSIKLMGTPWSPPSWMKSSKNFIGGKLLPEAYDAYASYFVKYIQAFASEGITVDAVTIQNEPQFEARYPSLLMSAAEQAQFIKNHLGPAFSKNKINSKIVVYDHNWDTPQYPIEIMNDAEAKKYVAGSAFHCYAGKVEDMSKVHEAHPDKGLYFTECSGGEWAPVFGDNLKWSVGNLIIGATRNWSKNVLLWNLALDENHGPTNRGCMDCRGVVTVNSKTGDITRNVEYYILGHASKFIKPGAYRIASTEKTANALQHVVFLNPDGSRAMIVLNSGTTYQTFHVQEQGRSFPFSLKAGGVATLVWRGLKS</sequence>
<dbReference type="Proteomes" id="UP000480178">
    <property type="component" value="Chromosome"/>
</dbReference>
<evidence type="ECO:0008006" key="9">
    <source>
        <dbReference type="Google" id="ProtNLM"/>
    </source>
</evidence>
<reference evidence="7 8" key="1">
    <citation type="submission" date="2020-01" db="EMBL/GenBank/DDBJ databases">
        <authorList>
            <person name="Kim M.K."/>
        </authorList>
    </citation>
    <scope>NUCLEOTIDE SEQUENCE [LARGE SCALE GENOMIC DNA]</scope>
    <source>
        <strain evidence="7 8">172606-1</strain>
    </source>
</reference>
<evidence type="ECO:0000259" key="5">
    <source>
        <dbReference type="Pfam" id="PF02055"/>
    </source>
</evidence>
<feature type="domain" description="Glycosyl hydrolase family 30 beta sandwich" evidence="6">
    <location>
        <begin position="420"/>
        <end position="481"/>
    </location>
</feature>
<dbReference type="RefSeq" id="WP_162441650.1">
    <property type="nucleotide sequence ID" value="NZ_CP048222.1"/>
</dbReference>
<organism evidence="7 8">
    <name type="scientific">Rhodocytophaga rosea</name>
    <dbReference type="NCBI Taxonomy" id="2704465"/>
    <lineage>
        <taxon>Bacteria</taxon>
        <taxon>Pseudomonadati</taxon>
        <taxon>Bacteroidota</taxon>
        <taxon>Cytophagia</taxon>
        <taxon>Cytophagales</taxon>
        <taxon>Rhodocytophagaceae</taxon>
        <taxon>Rhodocytophaga</taxon>
    </lineage>
</organism>
<dbReference type="KEGG" id="rhoz:GXP67_02265"/>
<dbReference type="InterPro" id="IPR017853">
    <property type="entry name" value="GH"/>
</dbReference>
<dbReference type="PANTHER" id="PTHR11069">
    <property type="entry name" value="GLUCOSYLCERAMIDASE"/>
    <property type="match status" value="1"/>
</dbReference>
<name>A0A6C0GCG3_9BACT</name>
<dbReference type="PRINTS" id="PR00843">
    <property type="entry name" value="GLHYDRLASE30"/>
</dbReference>
<keyword evidence="4" id="KW-0326">Glycosidase</keyword>